<organism evidence="2 3">
    <name type="scientific">Amycolatopsis acididurans</name>
    <dbReference type="NCBI Taxonomy" id="2724524"/>
    <lineage>
        <taxon>Bacteria</taxon>
        <taxon>Bacillati</taxon>
        <taxon>Actinomycetota</taxon>
        <taxon>Actinomycetes</taxon>
        <taxon>Pseudonocardiales</taxon>
        <taxon>Pseudonocardiaceae</taxon>
        <taxon>Amycolatopsis</taxon>
    </lineage>
</organism>
<accession>A0ABX1JAY2</accession>
<reference evidence="2 3" key="1">
    <citation type="submission" date="2020-04" db="EMBL/GenBank/DDBJ databases">
        <title>Novel species.</title>
        <authorList>
            <person name="Teo W.F.A."/>
            <person name="Lipun K."/>
            <person name="Srisuk N."/>
            <person name="Duangmal K."/>
        </authorList>
    </citation>
    <scope>NUCLEOTIDE SEQUENCE [LARGE SCALE GENOMIC DNA]</scope>
    <source>
        <strain evidence="2 3">K13G38</strain>
    </source>
</reference>
<protein>
    <submittedName>
        <fullName evidence="2">Hydantoinase B/oxoprolinase family protein</fullName>
    </submittedName>
</protein>
<gene>
    <name evidence="2" type="ORF">HFP15_29200</name>
</gene>
<dbReference type="InterPro" id="IPR003692">
    <property type="entry name" value="Hydantoinase_B"/>
</dbReference>
<evidence type="ECO:0000313" key="2">
    <source>
        <dbReference type="EMBL" id="NKQ56952.1"/>
    </source>
</evidence>
<dbReference type="PANTHER" id="PTHR11365:SF23">
    <property type="entry name" value="HYPOTHETICAL 5-OXOPROLINASE (EUROFUNG)-RELATED"/>
    <property type="match status" value="1"/>
</dbReference>
<dbReference type="EMBL" id="JAAXLS010000029">
    <property type="protein sequence ID" value="NKQ56952.1"/>
    <property type="molecule type" value="Genomic_DNA"/>
</dbReference>
<sequence length="671" mass="72059">MTAPEITTDDPVTIEIFSKALENIAHEMGVVMMRASGSPVIAEAVDFSTFIADAEGDIVCYAGYITMYLGTARQAVKHILATTPREQIRPGDVFICNDPFTTGNAHQVDVGVVRPIFAGDELVAWCWAEAHVNDFGGFAPGSMAPMATETYGEALRLPGIKIASEGEIIDDIWRIIETNIRVPDIVLGDIRSFIAACNRCDARINALVEQYGIDTYRHYIEVAKDLAEQAVRDRIRELPNGVYTAVEYEEHNGHTNDIYPVRCTMTVADDQLTFDLSESAPQTDGFVNCSQAITLGCVASPLLMTLFPDLPINQGTLRAIEVITKPGTICHVEMPAPVSSGHLETGLRVCRVVTRLLGEVQAASGNPFIRDHVMAAWQDSWCAGFFYAPDENGALVPFPDMNGGSGGAGAQPIADGMDVGGALAQPQNSLPDIEINEFAYPVLYLWRRLNQNSGGPGQYRGGAGLDLAWTPWYTTGGQEHTMLSCWQVPPNGAFGGYPGSSSHFTLTNGAGADKALASGRIPATLEELDGQAQSLQGKQFGMIVLPGDVMTLNSGGGGGYGDPIQREAALVAEDVRAGRVSELAARVSYGVVVVDGQPDAAATQARRAEIREERRSWAREGEFAVRRGPAAARLSELDQWCAPRDGVELAEYADPETGALVRTQLHVAEGA</sequence>
<dbReference type="PANTHER" id="PTHR11365">
    <property type="entry name" value="5-OXOPROLINASE RELATED"/>
    <property type="match status" value="1"/>
</dbReference>
<evidence type="ECO:0000259" key="1">
    <source>
        <dbReference type="Pfam" id="PF02538"/>
    </source>
</evidence>
<dbReference type="InterPro" id="IPR045079">
    <property type="entry name" value="Oxoprolinase-like"/>
</dbReference>
<feature type="domain" description="Hydantoinase B/oxoprolinase" evidence="1">
    <location>
        <begin position="10"/>
        <end position="563"/>
    </location>
</feature>
<dbReference type="RefSeq" id="WP_168519981.1">
    <property type="nucleotide sequence ID" value="NZ_JAAXLS010000029.1"/>
</dbReference>
<dbReference type="Pfam" id="PF02538">
    <property type="entry name" value="Hydantoinase_B"/>
    <property type="match status" value="1"/>
</dbReference>
<comment type="caution">
    <text evidence="2">The sequence shown here is derived from an EMBL/GenBank/DDBJ whole genome shotgun (WGS) entry which is preliminary data.</text>
</comment>
<proteinExistence type="predicted"/>
<evidence type="ECO:0000313" key="3">
    <source>
        <dbReference type="Proteomes" id="UP000715441"/>
    </source>
</evidence>
<name>A0ABX1JAY2_9PSEU</name>
<dbReference type="Proteomes" id="UP000715441">
    <property type="component" value="Unassembled WGS sequence"/>
</dbReference>
<keyword evidence="3" id="KW-1185">Reference proteome</keyword>